<dbReference type="Proteomes" id="UP000694410">
    <property type="component" value="Unplaced"/>
</dbReference>
<dbReference type="InterPro" id="IPR016024">
    <property type="entry name" value="ARM-type_fold"/>
</dbReference>
<comment type="similarity">
    <text evidence="1">Belongs to the Tango6 family.</text>
</comment>
<dbReference type="GO" id="GO:0009306">
    <property type="term" value="P:protein secretion"/>
    <property type="evidence" value="ECO:0007669"/>
    <property type="project" value="TreeGrafter"/>
</dbReference>
<dbReference type="Gene3D" id="1.25.10.10">
    <property type="entry name" value="Leucine-rich Repeat Variant"/>
    <property type="match status" value="1"/>
</dbReference>
<dbReference type="InterPro" id="IPR019451">
    <property type="entry name" value="Rtp1_C1"/>
</dbReference>
<sequence>MLLRRCLPCPARRAAARERAGGTEPGTPSGPRLQCPVRLFSSALLSRCREALRDILDRVYQPLAVQELLVLQGQPKQVPGAIPAPAWLRRLCGHLLSERLLRPGGVQAVVRGVLEGTDGEWGALGGAGAEAAALDWRKCDAVGKILAACPQQCLSLEDYYRQVCPQILDLLHIQDKVAARQFQRVATTTLLTMAREQPQLAERHLLQPLLAPLRRCSEAAELALEDLTPGAVLVPEAELGSCVEDMLKVPCLLWVRERAGLRPGEQLSVLGHTSVSCSHAHSPCQDILLWFLEKAEREQSLAVLEGLARLSSHVPTLHPQCQLRVGSEGGAAIVVEETISDEDEALYQKISLEQCHVESLVELLSHCQKSGLAGDFFIHCLKELTQVAVEDEVAPNPAVEPGGSLLELEQYQARQGRKLLVLQLVAALCEGVSDTVFTDIVQVQEFVAAVLQRACVRPAQGPGATLAMAMGLVAAVLGGAVQLQSSDFVVLKRLVPLLEELSRTYPEPLTQELASDLRIAICTHGACSPGTVGAAADGVLGRKPGVGAQSPAGVPGRAPSPTSLQHGHGGPGAHRDSSEEQSTCREPSASAAPRAHSLAPAGLQELLVSAYDPQPPSRAAALRSLASLVTQRDPEALGLQEKLLQVFLENVQHEDAFVYLSAIQGIALLSSDYPERILPVLLAQYERPAQGTEDTVAAVTRMKLGEVLMRVTRALGDMVFQHREPLIRAFLRGARDPDSALRASSLSNLGELCQHLGFQLGSIIQEVTCCVTAIARTDPEAEVRRAAVHVVVLLLRGLSEKVTEVLRDVLRDLYRLLKHVVTAERDAAAVLHAQLALEELDTAVRRALFPPQTLEKKIVVLP</sequence>
<feature type="domain" description="4Fe-4S ferredoxin-type" evidence="3">
    <location>
        <begin position="130"/>
        <end position="159"/>
    </location>
</feature>
<dbReference type="Pfam" id="PF25267">
    <property type="entry name" value="TANGO6_N"/>
    <property type="match status" value="1"/>
</dbReference>
<dbReference type="PANTHER" id="PTHR20959">
    <property type="entry name" value="TRANSPORT AND GOLGI ORGANIZATION PROTEIN 6 FAMILY MEMBER"/>
    <property type="match status" value="1"/>
</dbReference>
<dbReference type="PANTHER" id="PTHR20959:SF1">
    <property type="entry name" value="TRANSPORT AND GOLGI ORGANIZATION PROTEIN 6 HOMOLOG"/>
    <property type="match status" value="1"/>
</dbReference>
<evidence type="ECO:0000256" key="1">
    <source>
        <dbReference type="ARBA" id="ARBA00005724"/>
    </source>
</evidence>
<evidence type="ECO:0000313" key="4">
    <source>
        <dbReference type="Ensembl" id="ENSCCEP00000003878.1"/>
    </source>
</evidence>
<dbReference type="InterPro" id="IPR039600">
    <property type="entry name" value="TANGO6/Rtp1"/>
</dbReference>
<evidence type="ECO:0000313" key="5">
    <source>
        <dbReference type="Proteomes" id="UP000694410"/>
    </source>
</evidence>
<dbReference type="Pfam" id="PF10304">
    <property type="entry name" value="RTP1_C2"/>
    <property type="match status" value="1"/>
</dbReference>
<dbReference type="InterPro" id="IPR011989">
    <property type="entry name" value="ARM-like"/>
</dbReference>
<dbReference type="SUPFAM" id="SSF48371">
    <property type="entry name" value="ARM repeat"/>
    <property type="match status" value="1"/>
</dbReference>
<accession>A0A8C0U8U2</accession>
<dbReference type="InterPro" id="IPR017896">
    <property type="entry name" value="4Fe4S_Fe-S-bd"/>
</dbReference>
<proteinExistence type="inferred from homology"/>
<dbReference type="InterPro" id="IPR019414">
    <property type="entry name" value="Rtp1_C2"/>
</dbReference>
<reference evidence="4" key="1">
    <citation type="submission" date="2025-08" db="UniProtKB">
        <authorList>
            <consortium name="Ensembl"/>
        </authorList>
    </citation>
    <scope>IDENTIFICATION</scope>
</reference>
<dbReference type="PROSITE" id="PS51379">
    <property type="entry name" value="4FE4S_FER_2"/>
    <property type="match status" value="1"/>
</dbReference>
<organism evidence="4 5">
    <name type="scientific">Cyanistes caeruleus</name>
    <name type="common">Eurasian blue tit</name>
    <name type="synonym">Parus caeruleus</name>
    <dbReference type="NCBI Taxonomy" id="156563"/>
    <lineage>
        <taxon>Eukaryota</taxon>
        <taxon>Metazoa</taxon>
        <taxon>Chordata</taxon>
        <taxon>Craniata</taxon>
        <taxon>Vertebrata</taxon>
        <taxon>Euteleostomi</taxon>
        <taxon>Archelosauria</taxon>
        <taxon>Archosauria</taxon>
        <taxon>Dinosauria</taxon>
        <taxon>Saurischia</taxon>
        <taxon>Theropoda</taxon>
        <taxon>Coelurosauria</taxon>
        <taxon>Aves</taxon>
        <taxon>Neognathae</taxon>
        <taxon>Neoaves</taxon>
        <taxon>Telluraves</taxon>
        <taxon>Australaves</taxon>
        <taxon>Passeriformes</taxon>
        <taxon>Paridae</taxon>
        <taxon>Cyanistes</taxon>
    </lineage>
</organism>
<keyword evidence="5" id="KW-1185">Reference proteome</keyword>
<reference evidence="4" key="2">
    <citation type="submission" date="2025-09" db="UniProtKB">
        <authorList>
            <consortium name="Ensembl"/>
        </authorList>
    </citation>
    <scope>IDENTIFICATION</scope>
</reference>
<name>A0A8C0U8U2_CYACU</name>
<dbReference type="Pfam" id="PF10363">
    <property type="entry name" value="RTP1_C1"/>
    <property type="match status" value="1"/>
</dbReference>
<evidence type="ECO:0000256" key="2">
    <source>
        <dbReference type="SAM" id="MobiDB-lite"/>
    </source>
</evidence>
<feature type="region of interest" description="Disordered" evidence="2">
    <location>
        <begin position="543"/>
        <end position="595"/>
    </location>
</feature>
<dbReference type="Ensembl" id="ENSCCET00000006463.1">
    <property type="protein sequence ID" value="ENSCCEP00000003878.1"/>
    <property type="gene ID" value="ENSCCEG00000004333.1"/>
</dbReference>
<dbReference type="InterPro" id="IPR057347">
    <property type="entry name" value="TANGO6_N"/>
</dbReference>
<evidence type="ECO:0000259" key="3">
    <source>
        <dbReference type="PROSITE" id="PS51379"/>
    </source>
</evidence>
<protein>
    <submittedName>
        <fullName evidence="4">Transport and golgi organization 6 homolog</fullName>
    </submittedName>
</protein>
<dbReference type="Pfam" id="PF23565">
    <property type="entry name" value="ARM_TANGO6"/>
    <property type="match status" value="1"/>
</dbReference>
<dbReference type="InterPro" id="IPR057407">
    <property type="entry name" value="HEAT_TANGO6"/>
</dbReference>